<feature type="chain" id="PRO_5034970126" evidence="4">
    <location>
        <begin position="23"/>
        <end position="445"/>
    </location>
</feature>
<dbReference type="Pfam" id="PF24681">
    <property type="entry name" value="Kelch_KLHDC2_KLHL20_DRC7"/>
    <property type="match status" value="2"/>
</dbReference>
<feature type="signal peptide" evidence="4">
    <location>
        <begin position="1"/>
        <end position="22"/>
    </location>
</feature>
<dbReference type="EMBL" id="WTPW01002475">
    <property type="protein sequence ID" value="KAF0380799.1"/>
    <property type="molecule type" value="Genomic_DNA"/>
</dbReference>
<proteinExistence type="predicted"/>
<sequence length="445" mass="49055">MNNFQNLCIYLILIFTCSFVICQDIPDGRFELSSALINDKIYFFGGATDATNSSNEVFYIDLSSTFDISTPPFKKASTGMPVGDNLGTCVSTPDNSTIYLIGGRMTSTSTAVYKFDPISLQWTIPIINGFNNSFINRNEINAVIDSKGKTYIFCGTDTKPGITTTGSGNWFYEMSIFDTTSMTWSTLPLPTDVLPRVDYTATLLPTGLIIYIGGFTKLTPSSTNTLPSFTDILIFDTKSLSWSNKTASGTTVQQRAGHSAVLTKDGNIIIFGGAKNNVQVYPDLAVLNTNTWIWSVPSNSTVNAPPSLSRASANLYKIYMIITFGRKTSQVAVKPWVYSNNIYIFNTETYSWVSSFNEVSQGAPTNKNGTSTNQGNLPTDNENSSTYKIILYVVISIGCIAFLSGLVVFYKKYCKNRTRLEKNLMSEGLHNSDLHDKEKHSNIVL</sequence>
<keyword evidence="6" id="KW-1185">Reference proteome</keyword>
<evidence type="ECO:0000256" key="3">
    <source>
        <dbReference type="SAM" id="Phobius"/>
    </source>
</evidence>
<accession>A0A8H3WZ86</accession>
<comment type="caution">
    <text evidence="5">The sequence shown here is derived from an EMBL/GenBank/DDBJ whole genome shotgun (WGS) entry which is preliminary data.</text>
</comment>
<feature type="transmembrane region" description="Helical" evidence="3">
    <location>
        <begin position="389"/>
        <end position="410"/>
    </location>
</feature>
<evidence type="ECO:0000313" key="5">
    <source>
        <dbReference type="EMBL" id="KAF0380799.1"/>
    </source>
</evidence>
<protein>
    <submittedName>
        <fullName evidence="5">Galactose oxidase</fullName>
    </submittedName>
</protein>
<dbReference type="SUPFAM" id="SSF117281">
    <property type="entry name" value="Kelch motif"/>
    <property type="match status" value="2"/>
</dbReference>
<keyword evidence="4" id="KW-0732">Signal</keyword>
<name>A0A8H3WZ86_GIGMA</name>
<keyword evidence="3" id="KW-0472">Membrane</keyword>
<dbReference type="InterPro" id="IPR015915">
    <property type="entry name" value="Kelch-typ_b-propeller"/>
</dbReference>
<organism evidence="5 6">
    <name type="scientific">Gigaspora margarita</name>
    <dbReference type="NCBI Taxonomy" id="4874"/>
    <lineage>
        <taxon>Eukaryota</taxon>
        <taxon>Fungi</taxon>
        <taxon>Fungi incertae sedis</taxon>
        <taxon>Mucoromycota</taxon>
        <taxon>Glomeromycotina</taxon>
        <taxon>Glomeromycetes</taxon>
        <taxon>Diversisporales</taxon>
        <taxon>Gigasporaceae</taxon>
        <taxon>Gigaspora</taxon>
    </lineage>
</organism>
<dbReference type="OrthoDB" id="2363417at2759"/>
<gene>
    <name evidence="5" type="ORF">F8M41_012135</name>
</gene>
<dbReference type="Proteomes" id="UP000439903">
    <property type="component" value="Unassembled WGS sequence"/>
</dbReference>
<keyword evidence="3" id="KW-0812">Transmembrane</keyword>
<dbReference type="PANTHER" id="PTHR46093">
    <property type="entry name" value="ACYL-COA-BINDING DOMAIN-CONTAINING PROTEIN 5"/>
    <property type="match status" value="1"/>
</dbReference>
<keyword evidence="2" id="KW-0677">Repeat</keyword>
<dbReference type="Gene3D" id="2.120.10.80">
    <property type="entry name" value="Kelch-type beta propeller"/>
    <property type="match status" value="2"/>
</dbReference>
<dbReference type="AlphaFoldDB" id="A0A8H3WZ86"/>
<reference evidence="5 6" key="1">
    <citation type="journal article" date="2019" name="Environ. Microbiol.">
        <title>At the nexus of three kingdoms: the genome of the mycorrhizal fungus Gigaspora margarita provides insights into plant, endobacterial and fungal interactions.</title>
        <authorList>
            <person name="Venice F."/>
            <person name="Ghignone S."/>
            <person name="Salvioli di Fossalunga A."/>
            <person name="Amselem J."/>
            <person name="Novero M."/>
            <person name="Xianan X."/>
            <person name="Sedzielewska Toro K."/>
            <person name="Morin E."/>
            <person name="Lipzen A."/>
            <person name="Grigoriev I.V."/>
            <person name="Henrissat B."/>
            <person name="Martin F.M."/>
            <person name="Bonfante P."/>
        </authorList>
    </citation>
    <scope>NUCLEOTIDE SEQUENCE [LARGE SCALE GENOMIC DNA]</scope>
    <source>
        <strain evidence="5 6">BEG34</strain>
    </source>
</reference>
<dbReference type="PANTHER" id="PTHR46093:SF18">
    <property type="entry name" value="FIBRONECTIN TYPE-III DOMAIN-CONTAINING PROTEIN"/>
    <property type="match status" value="1"/>
</dbReference>
<evidence type="ECO:0000313" key="6">
    <source>
        <dbReference type="Proteomes" id="UP000439903"/>
    </source>
</evidence>
<evidence type="ECO:0000256" key="1">
    <source>
        <dbReference type="ARBA" id="ARBA00022441"/>
    </source>
</evidence>
<evidence type="ECO:0000256" key="4">
    <source>
        <dbReference type="SAM" id="SignalP"/>
    </source>
</evidence>
<keyword evidence="1" id="KW-0880">Kelch repeat</keyword>
<keyword evidence="3" id="KW-1133">Transmembrane helix</keyword>
<evidence type="ECO:0000256" key="2">
    <source>
        <dbReference type="ARBA" id="ARBA00022737"/>
    </source>
</evidence>